<evidence type="ECO:0000313" key="1">
    <source>
        <dbReference type="EMBL" id="EXJ78798.1"/>
    </source>
</evidence>
<accession>W9XEZ5</accession>
<dbReference type="AlphaFoldDB" id="W9XEZ5"/>
<evidence type="ECO:0000313" key="2">
    <source>
        <dbReference type="Proteomes" id="UP000019484"/>
    </source>
</evidence>
<organism evidence="1 2">
    <name type="scientific">Capronia coronata CBS 617.96</name>
    <dbReference type="NCBI Taxonomy" id="1182541"/>
    <lineage>
        <taxon>Eukaryota</taxon>
        <taxon>Fungi</taxon>
        <taxon>Dikarya</taxon>
        <taxon>Ascomycota</taxon>
        <taxon>Pezizomycotina</taxon>
        <taxon>Eurotiomycetes</taxon>
        <taxon>Chaetothyriomycetidae</taxon>
        <taxon>Chaetothyriales</taxon>
        <taxon>Herpotrichiellaceae</taxon>
        <taxon>Capronia</taxon>
    </lineage>
</organism>
<keyword evidence="2" id="KW-1185">Reference proteome</keyword>
<name>W9XEZ5_9EURO</name>
<gene>
    <name evidence="1" type="ORF">A1O1_09200</name>
</gene>
<dbReference type="GeneID" id="19164045"/>
<sequence>MLLRGRRRPIPLLAAAVLFISVISIYEVYSLHGLHFSRKSFTKNAFWPWSKYQNGTFSSSDQGHTDTAPGSLIPELANISTTHTILLSASRPDRRYFPIIFDSVAASNPNIIPHPRQADTWIIVAQQHHDPQKDEFRYAEIACTAQFTDGALRCIDPPSALPIASTSGPHCTGDLEYVSNNDGPHDARVFYGPAAPYTVYGSNSAYTCFGQWMQDLRFLVDWGTAPVVDWGFRTARDLQRPAPYHPMEKNWFPFWDSHGQIYIHHDLSPQRVFSKLPMDGDSAVQDLGSFARPSDDFCMAKYMPTTKRSSESIHQATNSLLVTLCARADRACRVDKTNTYIMTLFQHKTFDAYHSVYEPYLMLFRQDPPFDIRAISKKPFWINGRGRPGEKRPSYLPLSLADPWNQTEMFYATSISWKSREQTYHGYKDDVLFIAFGIEDEQSAGIDIVAEDLMQDLGFCDDRRAC</sequence>
<reference evidence="1 2" key="1">
    <citation type="submission" date="2013-03" db="EMBL/GenBank/DDBJ databases">
        <title>The Genome Sequence of Capronia coronata CBS 617.96.</title>
        <authorList>
            <consortium name="The Broad Institute Genomics Platform"/>
            <person name="Cuomo C."/>
            <person name="de Hoog S."/>
            <person name="Gorbushina A."/>
            <person name="Walker B."/>
            <person name="Young S.K."/>
            <person name="Zeng Q."/>
            <person name="Gargeya S."/>
            <person name="Fitzgerald M."/>
            <person name="Haas B."/>
            <person name="Abouelleil A."/>
            <person name="Allen A.W."/>
            <person name="Alvarado L."/>
            <person name="Arachchi H.M."/>
            <person name="Berlin A.M."/>
            <person name="Chapman S.B."/>
            <person name="Gainer-Dewar J."/>
            <person name="Goldberg J."/>
            <person name="Griggs A."/>
            <person name="Gujja S."/>
            <person name="Hansen M."/>
            <person name="Howarth C."/>
            <person name="Imamovic A."/>
            <person name="Ireland A."/>
            <person name="Larimer J."/>
            <person name="McCowan C."/>
            <person name="Murphy C."/>
            <person name="Pearson M."/>
            <person name="Poon T.W."/>
            <person name="Priest M."/>
            <person name="Roberts A."/>
            <person name="Saif S."/>
            <person name="Shea T."/>
            <person name="Sisk P."/>
            <person name="Sykes S."/>
            <person name="Wortman J."/>
            <person name="Nusbaum C."/>
            <person name="Birren B."/>
        </authorList>
    </citation>
    <scope>NUCLEOTIDE SEQUENCE [LARGE SCALE GENOMIC DNA]</scope>
    <source>
        <strain evidence="1 2">CBS 617.96</strain>
    </source>
</reference>
<dbReference type="OrthoDB" id="2522565at2759"/>
<protein>
    <submittedName>
        <fullName evidence="1">Uncharacterized protein</fullName>
    </submittedName>
</protein>
<dbReference type="EMBL" id="AMWN01000011">
    <property type="protein sequence ID" value="EXJ78798.1"/>
    <property type="molecule type" value="Genomic_DNA"/>
</dbReference>
<dbReference type="RefSeq" id="XP_007728246.1">
    <property type="nucleotide sequence ID" value="XM_007730056.1"/>
</dbReference>
<proteinExistence type="predicted"/>
<dbReference type="STRING" id="1182541.W9XEZ5"/>
<comment type="caution">
    <text evidence="1">The sequence shown here is derived from an EMBL/GenBank/DDBJ whole genome shotgun (WGS) entry which is preliminary data.</text>
</comment>
<dbReference type="HOGENOM" id="CLU_024135_0_0_1"/>
<dbReference type="Proteomes" id="UP000019484">
    <property type="component" value="Unassembled WGS sequence"/>
</dbReference>